<organism evidence="9 10">
    <name type="scientific">Chitinophaga nivalis</name>
    <dbReference type="NCBI Taxonomy" id="2991709"/>
    <lineage>
        <taxon>Bacteria</taxon>
        <taxon>Pseudomonadati</taxon>
        <taxon>Bacteroidota</taxon>
        <taxon>Chitinophagia</taxon>
        <taxon>Chitinophagales</taxon>
        <taxon>Chitinophagaceae</taxon>
        <taxon>Chitinophaga</taxon>
    </lineage>
</organism>
<dbReference type="InterPro" id="IPR036890">
    <property type="entry name" value="HATPase_C_sf"/>
</dbReference>
<dbReference type="InterPro" id="IPR036097">
    <property type="entry name" value="HisK_dim/P_sf"/>
</dbReference>
<dbReference type="InterPro" id="IPR005467">
    <property type="entry name" value="His_kinase_dom"/>
</dbReference>
<dbReference type="Gene3D" id="3.30.565.10">
    <property type="entry name" value="Histidine kinase-like ATPase, C-terminal domain"/>
    <property type="match status" value="1"/>
</dbReference>
<keyword evidence="9" id="KW-0067">ATP-binding</keyword>
<comment type="caution">
    <text evidence="9">The sequence shown here is derived from an EMBL/GenBank/DDBJ whole genome shotgun (WGS) entry which is preliminary data.</text>
</comment>
<evidence type="ECO:0000259" key="7">
    <source>
        <dbReference type="PROSITE" id="PS50109"/>
    </source>
</evidence>
<dbReference type="Proteomes" id="UP001207742">
    <property type="component" value="Unassembled WGS sequence"/>
</dbReference>
<reference evidence="9 10" key="1">
    <citation type="submission" date="2022-10" db="EMBL/GenBank/DDBJ databases">
        <title>Chitinophaga nivalis PC15 sp. nov., isolated from Pyeongchang county, South Korea.</title>
        <authorList>
            <person name="Trinh H.N."/>
        </authorList>
    </citation>
    <scope>NUCLEOTIDE SEQUENCE [LARGE SCALE GENOMIC DNA]</scope>
    <source>
        <strain evidence="9 10">PC14</strain>
    </source>
</reference>
<dbReference type="SUPFAM" id="SSF47384">
    <property type="entry name" value="Homodimeric domain of signal transducing histidine kinase"/>
    <property type="match status" value="1"/>
</dbReference>
<dbReference type="Gene3D" id="1.10.287.130">
    <property type="match status" value="1"/>
</dbReference>
<dbReference type="InterPro" id="IPR003594">
    <property type="entry name" value="HATPase_dom"/>
</dbReference>
<dbReference type="SMART" id="SM00388">
    <property type="entry name" value="HisKA"/>
    <property type="match status" value="1"/>
</dbReference>
<dbReference type="CDD" id="cd00082">
    <property type="entry name" value="HisKA"/>
    <property type="match status" value="1"/>
</dbReference>
<keyword evidence="9" id="KW-0547">Nucleotide-binding</keyword>
<keyword evidence="6" id="KW-1133">Transmembrane helix</keyword>
<dbReference type="Pfam" id="PF00512">
    <property type="entry name" value="HisKA"/>
    <property type="match status" value="1"/>
</dbReference>
<comment type="catalytic activity">
    <reaction evidence="1">
        <text>ATP + protein L-histidine = ADP + protein N-phospho-L-histidine.</text>
        <dbReference type="EC" id="2.7.13.3"/>
    </reaction>
</comment>
<feature type="domain" description="Histidine kinase" evidence="7">
    <location>
        <begin position="351"/>
        <end position="570"/>
    </location>
</feature>
<dbReference type="SMART" id="SM00448">
    <property type="entry name" value="REC"/>
    <property type="match status" value="1"/>
</dbReference>
<evidence type="ECO:0000259" key="8">
    <source>
        <dbReference type="PROSITE" id="PS50110"/>
    </source>
</evidence>
<dbReference type="PROSITE" id="PS50109">
    <property type="entry name" value="HIS_KIN"/>
    <property type="match status" value="1"/>
</dbReference>
<dbReference type="InterPro" id="IPR011006">
    <property type="entry name" value="CheY-like_superfamily"/>
</dbReference>
<dbReference type="PRINTS" id="PR00344">
    <property type="entry name" value="BCTRLSENSOR"/>
</dbReference>
<dbReference type="CDD" id="cd16922">
    <property type="entry name" value="HATPase_EvgS-ArcB-TorS-like"/>
    <property type="match status" value="1"/>
</dbReference>
<dbReference type="Gene3D" id="3.40.50.2300">
    <property type="match status" value="1"/>
</dbReference>
<keyword evidence="3 5" id="KW-0597">Phosphoprotein</keyword>
<dbReference type="SMART" id="SM00387">
    <property type="entry name" value="HATPase_c"/>
    <property type="match status" value="1"/>
</dbReference>
<dbReference type="InterPro" id="IPR001789">
    <property type="entry name" value="Sig_transdc_resp-reg_receiver"/>
</dbReference>
<dbReference type="Pfam" id="PF02518">
    <property type="entry name" value="HATPase_c"/>
    <property type="match status" value="1"/>
</dbReference>
<dbReference type="Pfam" id="PF00072">
    <property type="entry name" value="Response_reg"/>
    <property type="match status" value="1"/>
</dbReference>
<evidence type="ECO:0000256" key="6">
    <source>
        <dbReference type="SAM" id="Phobius"/>
    </source>
</evidence>
<keyword evidence="10" id="KW-1185">Reference proteome</keyword>
<evidence type="ECO:0000256" key="2">
    <source>
        <dbReference type="ARBA" id="ARBA00012438"/>
    </source>
</evidence>
<dbReference type="PANTHER" id="PTHR45339">
    <property type="entry name" value="HYBRID SIGNAL TRANSDUCTION HISTIDINE KINASE J"/>
    <property type="match status" value="1"/>
</dbReference>
<dbReference type="PANTHER" id="PTHR45339:SF1">
    <property type="entry name" value="HYBRID SIGNAL TRANSDUCTION HISTIDINE KINASE J"/>
    <property type="match status" value="1"/>
</dbReference>
<dbReference type="PROSITE" id="PS50110">
    <property type="entry name" value="RESPONSE_REGULATORY"/>
    <property type="match status" value="1"/>
</dbReference>
<keyword evidence="6" id="KW-0472">Membrane</keyword>
<evidence type="ECO:0000256" key="1">
    <source>
        <dbReference type="ARBA" id="ARBA00000085"/>
    </source>
</evidence>
<proteinExistence type="predicted"/>
<dbReference type="InterPro" id="IPR004358">
    <property type="entry name" value="Sig_transdc_His_kin-like_C"/>
</dbReference>
<dbReference type="EC" id="2.7.13.3" evidence="2"/>
<evidence type="ECO:0000313" key="10">
    <source>
        <dbReference type="Proteomes" id="UP001207742"/>
    </source>
</evidence>
<evidence type="ECO:0000256" key="4">
    <source>
        <dbReference type="ARBA" id="ARBA00023012"/>
    </source>
</evidence>
<dbReference type="SUPFAM" id="SSF52172">
    <property type="entry name" value="CheY-like"/>
    <property type="match status" value="1"/>
</dbReference>
<evidence type="ECO:0000313" key="9">
    <source>
        <dbReference type="EMBL" id="MCW3485207.1"/>
    </source>
</evidence>
<evidence type="ECO:0000256" key="5">
    <source>
        <dbReference type="PROSITE-ProRule" id="PRU00169"/>
    </source>
</evidence>
<dbReference type="GO" id="GO:0005524">
    <property type="term" value="F:ATP binding"/>
    <property type="evidence" value="ECO:0007669"/>
    <property type="project" value="UniProtKB-KW"/>
</dbReference>
<dbReference type="CDD" id="cd17546">
    <property type="entry name" value="REC_hyHK_CKI1_RcsC-like"/>
    <property type="match status" value="1"/>
</dbReference>
<dbReference type="SUPFAM" id="SSF55874">
    <property type="entry name" value="ATPase domain of HSP90 chaperone/DNA topoisomerase II/histidine kinase"/>
    <property type="match status" value="1"/>
</dbReference>
<accession>A0ABT3IMN1</accession>
<feature type="domain" description="Response regulatory" evidence="8">
    <location>
        <begin position="595"/>
        <end position="713"/>
    </location>
</feature>
<dbReference type="RefSeq" id="WP_264731362.1">
    <property type="nucleotide sequence ID" value="NZ_JAPDNR010000001.1"/>
</dbReference>
<keyword evidence="4" id="KW-0902">Two-component regulatory system</keyword>
<feature type="transmembrane region" description="Helical" evidence="6">
    <location>
        <begin position="302"/>
        <end position="324"/>
    </location>
</feature>
<protein>
    <recommendedName>
        <fullName evidence="2">histidine kinase</fullName>
        <ecNumber evidence="2">2.7.13.3</ecNumber>
    </recommendedName>
</protein>
<dbReference type="EMBL" id="JAPDNS010000001">
    <property type="protein sequence ID" value="MCW3485207.1"/>
    <property type="molecule type" value="Genomic_DNA"/>
</dbReference>
<gene>
    <name evidence="9" type="ORF">OL497_14960</name>
</gene>
<name>A0ABT3IMN1_9BACT</name>
<dbReference type="InterPro" id="IPR003661">
    <property type="entry name" value="HisK_dim/P_dom"/>
</dbReference>
<keyword evidence="6" id="KW-0812">Transmembrane</keyword>
<feature type="modified residue" description="4-aspartylphosphate" evidence="5">
    <location>
        <position position="644"/>
    </location>
</feature>
<sequence length="724" mass="80944">MRRSLLLFIAGLLLTFVLLAVLMLSGYKVHRQSARLLLQATDTLSQDSPAFQLMDSALLTLNEAENNFRLYTVLYEKTMLQDFSARLGQVLTIVDTVSNSLNSMNRQPQFNELMQRKMAVAAGIGQLKKSTDSMLAQSLDNGIIDQLLRSIPAYSVAQIKKEEITLDTISKVQAAPGAKKGFFKRLGSALANKTDTVKAQMTIMVRTKDGKVIDKAAYDALRLRKIIADVNTYYKQVLKKQLTSRLKIDQAESSLARTNFALLAELRSLIYSLKAQTTQAVLTRKQGAAGIVSHSAGKMKTMATIGLLALLASLAIIAVAIWMVRRNNRMLLANKSAAIEEARLRTNFLTNMSHEIRTPLNSIVGFSEQLSYTHLEKEQRGLLRSIEVAGDMLMQVVNDVLDFSKLENDYISIQRHPFALYQAFEEVADTMRVQASRKNLDFQVQFEGNRLWQVSGDVFRLKQILLNLVSNAIKYTEKGSVTVKATLDGREEHKALFRFEVTDTGEGISPEAQERLFERFFQATARNSIKGTGLGLAITRRLVELHGGIIKFTSALQQGTQFICEIPYEVVAAPLTGIVTHKSLPQTGAFMEGRYVLIADDQEMNLLLLKMILTRWKCRFDMATDGALAADLFDKHHYDLVLLDQHMPKMSGVEVVEKIRRDKDPAKAGVVVLALTANITPEDTVAFRAAGFNDWLMKPFRERDIYQVISKHLLAAAAARKEEA</sequence>
<evidence type="ECO:0000256" key="3">
    <source>
        <dbReference type="ARBA" id="ARBA00022553"/>
    </source>
</evidence>